<organism evidence="2 3">
    <name type="scientific">Caenorhabditis japonica</name>
    <dbReference type="NCBI Taxonomy" id="281687"/>
    <lineage>
        <taxon>Eukaryota</taxon>
        <taxon>Metazoa</taxon>
        <taxon>Ecdysozoa</taxon>
        <taxon>Nematoda</taxon>
        <taxon>Chromadorea</taxon>
        <taxon>Rhabditida</taxon>
        <taxon>Rhabditina</taxon>
        <taxon>Rhabditomorpha</taxon>
        <taxon>Rhabditoidea</taxon>
        <taxon>Rhabditidae</taxon>
        <taxon>Peloderinae</taxon>
        <taxon>Caenorhabditis</taxon>
    </lineage>
</organism>
<dbReference type="EnsemblMetazoa" id="CJA18054.1">
    <property type="protein sequence ID" value="CJA18054.1"/>
    <property type="gene ID" value="WBGene00137257"/>
</dbReference>
<evidence type="ECO:0000259" key="1">
    <source>
        <dbReference type="Pfam" id="PF20434"/>
    </source>
</evidence>
<dbReference type="InterPro" id="IPR050466">
    <property type="entry name" value="Carboxylest/Gibb_receptor"/>
</dbReference>
<dbReference type="Proteomes" id="UP000005237">
    <property type="component" value="Unassembled WGS sequence"/>
</dbReference>
<dbReference type="InterPro" id="IPR029058">
    <property type="entry name" value="AB_hydrolase_fold"/>
</dbReference>
<protein>
    <submittedName>
        <fullName evidence="2">Abhydrolase_3 domain-containing protein</fullName>
    </submittedName>
</protein>
<name>A0A8R1I1B7_CAEJA</name>
<accession>A0A8R1I1B7</accession>
<dbReference type="AlphaFoldDB" id="A0A8R1I1B7"/>
<dbReference type="GO" id="GO:0019441">
    <property type="term" value="P:L-tryptophan catabolic process to kynurenine"/>
    <property type="evidence" value="ECO:0007669"/>
    <property type="project" value="TreeGrafter"/>
</dbReference>
<dbReference type="SUPFAM" id="SSF53474">
    <property type="entry name" value="alpha/beta-Hydrolases"/>
    <property type="match status" value="1"/>
</dbReference>
<evidence type="ECO:0000313" key="3">
    <source>
        <dbReference type="Proteomes" id="UP000005237"/>
    </source>
</evidence>
<reference evidence="2" key="2">
    <citation type="submission" date="2022-06" db="UniProtKB">
        <authorList>
            <consortium name="EnsemblMetazoa"/>
        </authorList>
    </citation>
    <scope>IDENTIFICATION</scope>
    <source>
        <strain evidence="2">DF5081</strain>
    </source>
</reference>
<dbReference type="PANTHER" id="PTHR23024">
    <property type="entry name" value="ARYLACETAMIDE DEACETYLASE"/>
    <property type="match status" value="1"/>
</dbReference>
<evidence type="ECO:0000313" key="2">
    <source>
        <dbReference type="EnsemblMetazoa" id="CJA18054.1"/>
    </source>
</evidence>
<dbReference type="Pfam" id="PF20434">
    <property type="entry name" value="BD-FAE"/>
    <property type="match status" value="1"/>
</dbReference>
<proteinExistence type="predicted"/>
<sequence>MDELTKLFSPSCWVPGKTRDEVMNEFFADIQNAYTSLKDDTSIPRKEDISYSEGESQKIDIWGEVKDKLFIFIHGGYWAAGSRKDCVTPAQCALSNGFAFASIGYRLAIGGFTIDDCVRDVVNGLKFLLSEFPNVTTFVVGGHSAGAHLAFHAVTQIRDPRIQGLILFSGCYFLNELVETEIGTEIRYALLCFLRISRLLLLHAMLPIANVTQ</sequence>
<feature type="domain" description="BD-FAE-like" evidence="1">
    <location>
        <begin position="67"/>
        <end position="155"/>
    </location>
</feature>
<keyword evidence="3" id="KW-1185">Reference proteome</keyword>
<dbReference type="PANTHER" id="PTHR23024:SF574">
    <property type="entry name" value="KYNURENINE FORMAMIDASE"/>
    <property type="match status" value="1"/>
</dbReference>
<dbReference type="Gene3D" id="3.40.50.1820">
    <property type="entry name" value="alpha/beta hydrolase"/>
    <property type="match status" value="1"/>
</dbReference>
<dbReference type="InterPro" id="IPR049492">
    <property type="entry name" value="BD-FAE-like_dom"/>
</dbReference>
<dbReference type="GO" id="GO:0005737">
    <property type="term" value="C:cytoplasm"/>
    <property type="evidence" value="ECO:0007669"/>
    <property type="project" value="TreeGrafter"/>
</dbReference>
<reference evidence="3" key="1">
    <citation type="submission" date="2010-08" db="EMBL/GenBank/DDBJ databases">
        <authorList>
            <consortium name="Caenorhabditis japonica Sequencing Consortium"/>
            <person name="Wilson R.K."/>
        </authorList>
    </citation>
    <scope>NUCLEOTIDE SEQUENCE [LARGE SCALE GENOMIC DNA]</scope>
    <source>
        <strain evidence="3">DF5081</strain>
    </source>
</reference>